<dbReference type="SMART" id="SM00710">
    <property type="entry name" value="PbH1"/>
    <property type="match status" value="5"/>
</dbReference>
<dbReference type="InterPro" id="IPR012334">
    <property type="entry name" value="Pectin_lyas_fold"/>
</dbReference>
<reference evidence="6" key="1">
    <citation type="journal article" date="2020" name="Int. J. Syst. Evol. Microbiol.">
        <title>Aquipluma nitroreducens gen. nov. sp. nov., a novel facultatively anaerobic bacterium isolated from a freshwater lake.</title>
        <authorList>
            <person name="Watanabe M."/>
            <person name="Kojima H."/>
            <person name="Fukui M."/>
        </authorList>
    </citation>
    <scope>NUCLEOTIDE SEQUENCE</scope>
    <source>
        <strain evidence="6">MeG22</strain>
    </source>
</reference>
<organism evidence="6 7">
    <name type="scientific">Aquipluma nitroreducens</name>
    <dbReference type="NCBI Taxonomy" id="2010828"/>
    <lineage>
        <taxon>Bacteria</taxon>
        <taxon>Pseudomonadati</taxon>
        <taxon>Bacteroidota</taxon>
        <taxon>Bacteroidia</taxon>
        <taxon>Marinilabiliales</taxon>
        <taxon>Prolixibacteraceae</taxon>
        <taxon>Aquipluma</taxon>
    </lineage>
</organism>
<feature type="signal peptide" evidence="5">
    <location>
        <begin position="1"/>
        <end position="22"/>
    </location>
</feature>
<evidence type="ECO:0000256" key="5">
    <source>
        <dbReference type="SAM" id="SignalP"/>
    </source>
</evidence>
<keyword evidence="2 4" id="KW-0378">Hydrolase</keyword>
<dbReference type="GO" id="GO:0004650">
    <property type="term" value="F:polygalacturonase activity"/>
    <property type="evidence" value="ECO:0007669"/>
    <property type="project" value="InterPro"/>
</dbReference>
<dbReference type="PANTHER" id="PTHR31339:SF9">
    <property type="entry name" value="PLASMIN AND FIBRONECTIN-BINDING PROTEIN A"/>
    <property type="match status" value="1"/>
</dbReference>
<evidence type="ECO:0000256" key="1">
    <source>
        <dbReference type="ARBA" id="ARBA00008834"/>
    </source>
</evidence>
<dbReference type="Gene3D" id="2.160.20.10">
    <property type="entry name" value="Single-stranded right-handed beta-helix, Pectin lyase-like"/>
    <property type="match status" value="1"/>
</dbReference>
<comment type="similarity">
    <text evidence="1 4">Belongs to the glycosyl hydrolase 28 family.</text>
</comment>
<dbReference type="PROSITE" id="PS00502">
    <property type="entry name" value="POLYGALACTURONASE"/>
    <property type="match status" value="1"/>
</dbReference>
<feature type="chain" id="PRO_5024466963" evidence="5">
    <location>
        <begin position="23"/>
        <end position="466"/>
    </location>
</feature>
<dbReference type="InterPro" id="IPR051801">
    <property type="entry name" value="GH28_Enzymes"/>
</dbReference>
<evidence type="ECO:0000256" key="3">
    <source>
        <dbReference type="ARBA" id="ARBA00023295"/>
    </source>
</evidence>
<evidence type="ECO:0000313" key="6">
    <source>
        <dbReference type="EMBL" id="BBE19950.1"/>
    </source>
</evidence>
<dbReference type="InterPro" id="IPR006626">
    <property type="entry name" value="PbH1"/>
</dbReference>
<keyword evidence="3 4" id="KW-0326">Glycosidase</keyword>
<dbReference type="InterPro" id="IPR000743">
    <property type="entry name" value="Glyco_hydro_28"/>
</dbReference>
<dbReference type="RefSeq" id="WP_318348155.1">
    <property type="nucleotide sequence ID" value="NZ_AP018694.1"/>
</dbReference>
<dbReference type="AlphaFoldDB" id="A0A5K7SEE8"/>
<proteinExistence type="inferred from homology"/>
<dbReference type="EMBL" id="AP018694">
    <property type="protein sequence ID" value="BBE19950.1"/>
    <property type="molecule type" value="Genomic_DNA"/>
</dbReference>
<evidence type="ECO:0000256" key="2">
    <source>
        <dbReference type="ARBA" id="ARBA00022801"/>
    </source>
</evidence>
<dbReference type="SUPFAM" id="SSF51126">
    <property type="entry name" value="Pectin lyase-like"/>
    <property type="match status" value="1"/>
</dbReference>
<gene>
    <name evidence="6" type="ORF">AQPE_4139</name>
</gene>
<keyword evidence="5" id="KW-0732">Signal</keyword>
<sequence>MMKKFIPVVFLTFFVISIFAQNAEPAWREIYPQILKNISAPVFKNQDYNICDFGAVANDSTILNNESIDRAIATCSLNGGGRVIVPEGIWHTAPIRLKSDVNLYLSEGAVLLFTTDADYFPTVLTRWEGLDCYNLQPLIYAYGEKNIAITGKGTIDGAAKNENWWKKCGAPSFGWKAGDISQRVGRPKLQQWAVDKVPFAQRILKKEDGMRPQLINLYLCENVLIEGVKLLRSPFWVIHPLLCDNVTVRGVHIENDGPNGDGCDPESCTNVLIENCFFHTGDDCIAIKSGRNNDGRLWSKPSQNIIVRNCEMKNGHGGVVVGSEITGGYKNLFVENCKMDSPLLDRVIRIKTNTCRGGIIENIYVRKVEVGQCKEAVLHINLLYEPNEIGERGFLPTVRNIYMEDVNCQKSRNGVFIDALKEQTNVYNINVSNCTFNGVTSGNSITGQTKDIHFNNLIINGKKYNQ</sequence>
<keyword evidence="7" id="KW-1185">Reference proteome</keyword>
<dbReference type="Pfam" id="PF00295">
    <property type="entry name" value="Glyco_hydro_28"/>
    <property type="match status" value="1"/>
</dbReference>
<evidence type="ECO:0000256" key="4">
    <source>
        <dbReference type="RuleBase" id="RU361169"/>
    </source>
</evidence>
<name>A0A5K7SEE8_9BACT</name>
<dbReference type="InterPro" id="IPR011050">
    <property type="entry name" value="Pectin_lyase_fold/virulence"/>
</dbReference>
<dbReference type="Proteomes" id="UP001193389">
    <property type="component" value="Chromosome"/>
</dbReference>
<accession>A0A5K7SEE8</accession>
<evidence type="ECO:0000313" key="7">
    <source>
        <dbReference type="Proteomes" id="UP001193389"/>
    </source>
</evidence>
<protein>
    <submittedName>
        <fullName evidence="6">Polygalacturonase</fullName>
    </submittedName>
</protein>
<dbReference type="PANTHER" id="PTHR31339">
    <property type="entry name" value="PECTIN LYASE-RELATED"/>
    <property type="match status" value="1"/>
</dbReference>
<dbReference type="KEGG" id="anf:AQPE_4139"/>
<dbReference type="GO" id="GO:0005975">
    <property type="term" value="P:carbohydrate metabolic process"/>
    <property type="evidence" value="ECO:0007669"/>
    <property type="project" value="InterPro"/>
</dbReference>